<gene>
    <name evidence="2" type="ORF">ZHD862_LOCUS4563</name>
</gene>
<organism evidence="2 3">
    <name type="scientific">Rotaria sordida</name>
    <dbReference type="NCBI Taxonomy" id="392033"/>
    <lineage>
        <taxon>Eukaryota</taxon>
        <taxon>Metazoa</taxon>
        <taxon>Spiralia</taxon>
        <taxon>Gnathifera</taxon>
        <taxon>Rotifera</taxon>
        <taxon>Eurotatoria</taxon>
        <taxon>Bdelloidea</taxon>
        <taxon>Philodinida</taxon>
        <taxon>Philodinidae</taxon>
        <taxon>Rotaria</taxon>
    </lineage>
</organism>
<dbReference type="AlphaFoldDB" id="A0A813VZ21"/>
<evidence type="ECO:0000313" key="3">
    <source>
        <dbReference type="Proteomes" id="UP000663864"/>
    </source>
</evidence>
<evidence type="ECO:0000313" key="2">
    <source>
        <dbReference type="EMBL" id="CAF0844744.1"/>
    </source>
</evidence>
<sequence>MLSNEHHRQHQSLLLQVPKITDMLKKSTSGTLSPETTTTTSSGYSTGGSSVSNTKDSYLKKSSSIAYKQQSDQEQHKTKSKGLHHLLTKLKSLLLPSRTKSIHLRTMRSTNSRQISSTNILRQYHQHTTIYDVVPSSLITSNTISLPFTYYHDSPKRQSRGNFDKISAWLNHTEKMEKNEQYKNDILFIDPNQQKTKSSSSIKNDDQEFVLVVIKKHQFKKGQKEINSSVTVVMKNTRTNIRPPKRSSSLVTRLTRPIIEQQSQRTISPASSFSSSILTKGMSERITPTQSSKQQKSDNQSSKSHRHRSIDYSRRRTIASTNEHHSNKENLPIKHSEKFSKDAYRFSPLSSKNEVEIRRPSSKHIVTKQYYFHSHPTETNEDLLNNSYGLTLLKQQKQKQQQQQQPAKQRHSVATVLMISQVPNHISSQKQLNHRTFLQQEHTLDSLDDLLCDREVESYFYPTSQSDHIYMNLENSSDSYQPSLSYFHETLC</sequence>
<feature type="compositionally biased region" description="Basic and acidic residues" evidence="1">
    <location>
        <begin position="322"/>
        <end position="336"/>
    </location>
</feature>
<name>A0A813VZ21_9BILA</name>
<feature type="region of interest" description="Disordered" evidence="1">
    <location>
        <begin position="283"/>
        <end position="336"/>
    </location>
</feature>
<reference evidence="2" key="1">
    <citation type="submission" date="2021-02" db="EMBL/GenBank/DDBJ databases">
        <authorList>
            <person name="Nowell W R."/>
        </authorList>
    </citation>
    <scope>NUCLEOTIDE SEQUENCE</scope>
</reference>
<feature type="compositionally biased region" description="Low complexity" evidence="1">
    <location>
        <begin position="27"/>
        <end position="54"/>
    </location>
</feature>
<evidence type="ECO:0000256" key="1">
    <source>
        <dbReference type="SAM" id="MobiDB-lite"/>
    </source>
</evidence>
<protein>
    <submittedName>
        <fullName evidence="2">Uncharacterized protein</fullName>
    </submittedName>
</protein>
<feature type="region of interest" description="Disordered" evidence="1">
    <location>
        <begin position="62"/>
        <end position="81"/>
    </location>
</feature>
<feature type="region of interest" description="Disordered" evidence="1">
    <location>
        <begin position="26"/>
        <end position="55"/>
    </location>
</feature>
<dbReference type="EMBL" id="CAJNOT010000112">
    <property type="protein sequence ID" value="CAF0844744.1"/>
    <property type="molecule type" value="Genomic_DNA"/>
</dbReference>
<accession>A0A813VZ21</accession>
<dbReference type="Proteomes" id="UP000663864">
    <property type="component" value="Unassembled WGS sequence"/>
</dbReference>
<comment type="caution">
    <text evidence="2">The sequence shown here is derived from an EMBL/GenBank/DDBJ whole genome shotgun (WGS) entry which is preliminary data.</text>
</comment>
<feature type="compositionally biased region" description="Low complexity" evidence="1">
    <location>
        <begin position="290"/>
        <end position="302"/>
    </location>
</feature>
<proteinExistence type="predicted"/>